<name>A0A430KS64_9GAMM</name>
<proteinExistence type="predicted"/>
<dbReference type="InterPro" id="IPR050902">
    <property type="entry name" value="ABC_Transporter_SBP"/>
</dbReference>
<dbReference type="PANTHER" id="PTHR30535">
    <property type="entry name" value="VITAMIN B12-BINDING PROTEIN"/>
    <property type="match status" value="1"/>
</dbReference>
<sequence>MNSSPFQSLTRITRSLAVLAWMKVILLIAMPTSVYADTPRVISTDAGVTELLFALGMQEHLIAVDVTSQLPADYPKLPNIGYHRTLSAEGLLSLNPSVVIGSEHTGPASVMTALQQAKVKFVQLNSANNSQQLAENVTRLSTALNQGDKGQALVQSIEQKLAQIAQANLAGERVAFLLSMDDSKLRLAGKRTSGDAFVSLMKGENIAAFDNYRNVSAESLLQMQPSVIIVAGREVADAVDNLLAANPVLAHTPAGKQRRIVAVNGATLVAGLSVSALDEAIRLTQQLSGSPALAQQDNH</sequence>
<comment type="caution">
    <text evidence="2">The sequence shown here is derived from an EMBL/GenBank/DDBJ whole genome shotgun (WGS) entry which is preliminary data.</text>
</comment>
<dbReference type="PROSITE" id="PS50983">
    <property type="entry name" value="FE_B12_PBP"/>
    <property type="match status" value="1"/>
</dbReference>
<evidence type="ECO:0000313" key="2">
    <source>
        <dbReference type="EMBL" id="RTE66316.1"/>
    </source>
</evidence>
<organism evidence="2 3">
    <name type="scientific">Amphritea opalescens</name>
    <dbReference type="NCBI Taxonomy" id="2490544"/>
    <lineage>
        <taxon>Bacteria</taxon>
        <taxon>Pseudomonadati</taxon>
        <taxon>Pseudomonadota</taxon>
        <taxon>Gammaproteobacteria</taxon>
        <taxon>Oceanospirillales</taxon>
        <taxon>Oceanospirillaceae</taxon>
        <taxon>Amphritea</taxon>
    </lineage>
</organism>
<evidence type="ECO:0000259" key="1">
    <source>
        <dbReference type="PROSITE" id="PS50983"/>
    </source>
</evidence>
<protein>
    <submittedName>
        <fullName evidence="2">Hemin ABC transporter substrate-binding protein</fullName>
    </submittedName>
</protein>
<feature type="domain" description="Fe/B12 periplasmic-binding" evidence="1">
    <location>
        <begin position="40"/>
        <end position="291"/>
    </location>
</feature>
<reference evidence="2 3" key="1">
    <citation type="submission" date="2018-11" db="EMBL/GenBank/DDBJ databases">
        <title>The draft genome sequence of Amphritea opalescens ANRC-JH13T.</title>
        <authorList>
            <person name="Fang Z."/>
            <person name="Zhang Y."/>
            <person name="Han X."/>
        </authorList>
    </citation>
    <scope>NUCLEOTIDE SEQUENCE [LARGE SCALE GENOMIC DNA]</scope>
    <source>
        <strain evidence="2 3">ANRC-JH13</strain>
    </source>
</reference>
<dbReference type="SUPFAM" id="SSF53807">
    <property type="entry name" value="Helical backbone' metal receptor"/>
    <property type="match status" value="1"/>
</dbReference>
<dbReference type="OrthoDB" id="9797736at2"/>
<evidence type="ECO:0000313" key="3">
    <source>
        <dbReference type="Proteomes" id="UP000283087"/>
    </source>
</evidence>
<dbReference type="InterPro" id="IPR002491">
    <property type="entry name" value="ABC_transptr_periplasmic_BD"/>
</dbReference>
<dbReference type="EMBL" id="RQXW01000005">
    <property type="protein sequence ID" value="RTE66316.1"/>
    <property type="molecule type" value="Genomic_DNA"/>
</dbReference>
<dbReference type="AlphaFoldDB" id="A0A430KS64"/>
<keyword evidence="3" id="KW-1185">Reference proteome</keyword>
<dbReference type="Gene3D" id="3.40.50.1980">
    <property type="entry name" value="Nitrogenase molybdenum iron protein domain"/>
    <property type="match status" value="2"/>
</dbReference>
<dbReference type="PANTHER" id="PTHR30535:SF4">
    <property type="entry name" value="HEMIN-BINDING PERIPLASMIC PROTEIN HMUT"/>
    <property type="match status" value="1"/>
</dbReference>
<dbReference type="Pfam" id="PF01497">
    <property type="entry name" value="Peripla_BP_2"/>
    <property type="match status" value="1"/>
</dbReference>
<gene>
    <name evidence="2" type="ORF">EH243_06890</name>
</gene>
<accession>A0A430KS64</accession>
<dbReference type="Proteomes" id="UP000283087">
    <property type="component" value="Unassembled WGS sequence"/>
</dbReference>